<dbReference type="Proteomes" id="UP001497382">
    <property type="component" value="Unassembled WGS sequence"/>
</dbReference>
<gene>
    <name evidence="1" type="ORF">LARSCL_LOCUS3464</name>
</gene>
<evidence type="ECO:0008006" key="3">
    <source>
        <dbReference type="Google" id="ProtNLM"/>
    </source>
</evidence>
<accession>A0AAV1Z7W5</accession>
<protein>
    <recommendedName>
        <fullName evidence="3">Enhancer of yellow 2 transcription factor homolog</fullName>
    </recommendedName>
</protein>
<keyword evidence="2" id="KW-1185">Reference proteome</keyword>
<dbReference type="GO" id="GO:0005643">
    <property type="term" value="C:nuclear pore"/>
    <property type="evidence" value="ECO:0007669"/>
    <property type="project" value="InterPro"/>
</dbReference>
<dbReference type="InterPro" id="IPR038212">
    <property type="entry name" value="TF_EnY2_sf"/>
</dbReference>
<comment type="caution">
    <text evidence="1">The sequence shown here is derived from an EMBL/GenBank/DDBJ whole genome shotgun (WGS) entry which is preliminary data.</text>
</comment>
<dbReference type="InterPro" id="IPR018783">
    <property type="entry name" value="TF_ENY2"/>
</dbReference>
<evidence type="ECO:0000313" key="2">
    <source>
        <dbReference type="Proteomes" id="UP001497382"/>
    </source>
</evidence>
<proteinExistence type="predicted"/>
<dbReference type="GO" id="GO:0000124">
    <property type="term" value="C:SAGA complex"/>
    <property type="evidence" value="ECO:0007669"/>
    <property type="project" value="InterPro"/>
</dbReference>
<evidence type="ECO:0000313" key="1">
    <source>
        <dbReference type="EMBL" id="CAL1267107.1"/>
    </source>
</evidence>
<organism evidence="1 2">
    <name type="scientific">Larinioides sclopetarius</name>
    <dbReference type="NCBI Taxonomy" id="280406"/>
    <lineage>
        <taxon>Eukaryota</taxon>
        <taxon>Metazoa</taxon>
        <taxon>Ecdysozoa</taxon>
        <taxon>Arthropoda</taxon>
        <taxon>Chelicerata</taxon>
        <taxon>Arachnida</taxon>
        <taxon>Araneae</taxon>
        <taxon>Araneomorphae</taxon>
        <taxon>Entelegynae</taxon>
        <taxon>Araneoidea</taxon>
        <taxon>Araneidae</taxon>
        <taxon>Larinioides</taxon>
    </lineage>
</organism>
<dbReference type="PANTHER" id="PTHR12514">
    <property type="entry name" value="ENHANCER OF YELLOW 2 TRANSCRIPTION FACTOR"/>
    <property type="match status" value="1"/>
</dbReference>
<sequence length="76" mass="8990">MDGLKELMERRLNEAGWRIDMMSKCREVVQAKGSGTSFEMLFQSIRQLGKDQVPKEIKDDVLHHIKYCYEDELKEK</sequence>
<dbReference type="Gene3D" id="1.10.246.140">
    <property type="match status" value="1"/>
</dbReference>
<reference evidence="1 2" key="1">
    <citation type="submission" date="2024-04" db="EMBL/GenBank/DDBJ databases">
        <authorList>
            <person name="Rising A."/>
            <person name="Reimegard J."/>
            <person name="Sonavane S."/>
            <person name="Akerstrom W."/>
            <person name="Nylinder S."/>
            <person name="Hedman E."/>
            <person name="Kallberg Y."/>
        </authorList>
    </citation>
    <scope>NUCLEOTIDE SEQUENCE [LARGE SCALE GENOMIC DNA]</scope>
</reference>
<name>A0AAV1Z7W5_9ARAC</name>
<dbReference type="Pfam" id="PF10163">
    <property type="entry name" value="EnY2"/>
    <property type="match status" value="1"/>
</dbReference>
<dbReference type="GO" id="GO:0003713">
    <property type="term" value="F:transcription coactivator activity"/>
    <property type="evidence" value="ECO:0007669"/>
    <property type="project" value="InterPro"/>
</dbReference>
<dbReference type="AlphaFoldDB" id="A0AAV1Z7W5"/>
<dbReference type="GO" id="GO:0006406">
    <property type="term" value="P:mRNA export from nucleus"/>
    <property type="evidence" value="ECO:0007669"/>
    <property type="project" value="InterPro"/>
</dbReference>
<dbReference type="EMBL" id="CAXIEN010000026">
    <property type="protein sequence ID" value="CAL1267107.1"/>
    <property type="molecule type" value="Genomic_DNA"/>
</dbReference>